<proteinExistence type="predicted"/>
<dbReference type="EMBL" id="JBBJCI010000019">
    <property type="protein sequence ID" value="KAK7254741.1"/>
    <property type="molecule type" value="Genomic_DNA"/>
</dbReference>
<feature type="compositionally biased region" description="Pro residues" evidence="3">
    <location>
        <begin position="645"/>
        <end position="679"/>
    </location>
</feature>
<dbReference type="InterPro" id="IPR036028">
    <property type="entry name" value="SH3-like_dom_sf"/>
</dbReference>
<feature type="compositionally biased region" description="Basic and acidic residues" evidence="3">
    <location>
        <begin position="175"/>
        <end position="189"/>
    </location>
</feature>
<organism evidence="5 6">
    <name type="scientific">Aureococcus anophagefferens</name>
    <name type="common">Harmful bloom alga</name>
    <dbReference type="NCBI Taxonomy" id="44056"/>
    <lineage>
        <taxon>Eukaryota</taxon>
        <taxon>Sar</taxon>
        <taxon>Stramenopiles</taxon>
        <taxon>Ochrophyta</taxon>
        <taxon>Pelagophyceae</taxon>
        <taxon>Pelagomonadales</taxon>
        <taxon>Pelagomonadaceae</taxon>
        <taxon>Aureococcus</taxon>
    </lineage>
</organism>
<feature type="compositionally biased region" description="Basic residues" evidence="3">
    <location>
        <begin position="680"/>
        <end position="692"/>
    </location>
</feature>
<dbReference type="InterPro" id="IPR027267">
    <property type="entry name" value="AH/BAR_dom_sf"/>
</dbReference>
<feature type="domain" description="SH3" evidence="4">
    <location>
        <begin position="697"/>
        <end position="759"/>
    </location>
</feature>
<dbReference type="PANTHER" id="PTHR45733">
    <property type="entry name" value="FORMIN-J"/>
    <property type="match status" value="1"/>
</dbReference>
<keyword evidence="6" id="KW-1185">Reference proteome</keyword>
<evidence type="ECO:0000259" key="4">
    <source>
        <dbReference type="PROSITE" id="PS50002"/>
    </source>
</evidence>
<dbReference type="PROSITE" id="PS50002">
    <property type="entry name" value="SH3"/>
    <property type="match status" value="1"/>
</dbReference>
<name>A0ABR1GG01_AURAN</name>
<feature type="region of interest" description="Disordered" evidence="3">
    <location>
        <begin position="595"/>
        <end position="699"/>
    </location>
</feature>
<dbReference type="Gene3D" id="1.20.1270.60">
    <property type="entry name" value="Arfaptin homology (AH) domain/BAR domain"/>
    <property type="match status" value="2"/>
</dbReference>
<comment type="caution">
    <text evidence="5">The sequence shown here is derived from an EMBL/GenBank/DDBJ whole genome shotgun (WGS) entry which is preliminary data.</text>
</comment>
<evidence type="ECO:0000256" key="3">
    <source>
        <dbReference type="SAM" id="MobiDB-lite"/>
    </source>
</evidence>
<evidence type="ECO:0000256" key="2">
    <source>
        <dbReference type="PROSITE-ProRule" id="PRU00192"/>
    </source>
</evidence>
<feature type="compositionally biased region" description="Polar residues" evidence="3">
    <location>
        <begin position="600"/>
        <end position="615"/>
    </location>
</feature>
<dbReference type="InterPro" id="IPR001452">
    <property type="entry name" value="SH3_domain"/>
</dbReference>
<evidence type="ECO:0000313" key="5">
    <source>
        <dbReference type="EMBL" id="KAK7254741.1"/>
    </source>
</evidence>
<dbReference type="Proteomes" id="UP001363151">
    <property type="component" value="Unassembled WGS sequence"/>
</dbReference>
<dbReference type="SMART" id="SM00326">
    <property type="entry name" value="SH3"/>
    <property type="match status" value="1"/>
</dbReference>
<dbReference type="PANTHER" id="PTHR45733:SF8">
    <property type="entry name" value="FORMIN-J"/>
    <property type="match status" value="1"/>
</dbReference>
<gene>
    <name evidence="5" type="ORF">SO694_00130072</name>
</gene>
<dbReference type="Gene3D" id="2.30.30.40">
    <property type="entry name" value="SH3 Domains"/>
    <property type="match status" value="1"/>
</dbReference>
<evidence type="ECO:0000256" key="1">
    <source>
        <dbReference type="ARBA" id="ARBA00022443"/>
    </source>
</evidence>
<reference evidence="5 6" key="1">
    <citation type="submission" date="2024-03" db="EMBL/GenBank/DDBJ databases">
        <title>Aureococcus anophagefferens CCMP1851 and Kratosvirus quantuckense: Draft genome of a second virus-susceptible host strain in the model system.</title>
        <authorList>
            <person name="Chase E."/>
            <person name="Truchon A.R."/>
            <person name="Schepens W."/>
            <person name="Wilhelm S.W."/>
        </authorList>
    </citation>
    <scope>NUCLEOTIDE SEQUENCE [LARGE SCALE GENOMIC DNA]</scope>
    <source>
        <strain evidence="5 6">CCMP1851</strain>
    </source>
</reference>
<dbReference type="InterPro" id="IPR051144">
    <property type="entry name" value="Formin_homology_domain"/>
</dbReference>
<keyword evidence="1 2" id="KW-0728">SH3 domain</keyword>
<accession>A0ABR1GG01</accession>
<feature type="region of interest" description="Disordered" evidence="3">
    <location>
        <begin position="174"/>
        <end position="201"/>
    </location>
</feature>
<sequence>MNFIKRTSITAKHMYKHKTFGGGGSEEVKDEAHEAAMAAQEDYEKRVKTLVAMTMDARAQLAEVFLQLGHGAQCAVELAGAEVDVGLAGQAIGLQGSAEPDPARLQALLNGTTRAKVTAGMMQEAFHGSFGEGLQEALLTPLESELELFEKTKEAVAKKLEAALDAQHYAQKVRKLSESGKDKDKDKLESNSAKAAAATKADDEARAALDAALGAHDAARLELLSRRVGELKGMLHRFCERVLEALAAPDMEIGRRADAVELDRYNIYGDVNVESAMAKLQKNMNAFTLKSRSSTESVSMRMAHMQKHAKTTFLNKKPDGDDAATEDPLELEVNEMAKRYDKAFDLLAKLRGALAALHAWYDGGFSAFVGVAGELAGLVKDGDGGGAAAAVLQFHASLEEVRGFLGSALREPLEGQLLGALDAGLDQYRPLAAALKEREARALERAHYKAKVATLEGQTAALHANDKSTDKAKAAHDERVARNRAKAFETDEQARADSTACRDQLLAFDVFFKNSVMNLCDRLPALQRDFYVQFGATVVGAMKLDASVASAQDTAAAAKLEALMAAGVVVPNAGMTLDPGAAAQAVRLRSASRDGLFTPRQGSQSGSFAGALSNSPPDRPPPPAAPPAAPPPPVRKLMMAQAGGPRPPPPAAPPAAAPPQPPSNPFAPPPAAAPPPPPPRARRARPRRRRAPRAPPPGMIQVTAQFDFAEVQAGDLGFKVGDLILTDEAAFNAAGASGGWITGELNGKSGSFPSNYVAP</sequence>
<evidence type="ECO:0000313" key="6">
    <source>
        <dbReference type="Proteomes" id="UP001363151"/>
    </source>
</evidence>
<feature type="compositionally biased region" description="Pro residues" evidence="3">
    <location>
        <begin position="617"/>
        <end position="634"/>
    </location>
</feature>
<protein>
    <recommendedName>
        <fullName evidence="4">SH3 domain-containing protein</fullName>
    </recommendedName>
</protein>
<dbReference type="SUPFAM" id="SSF50044">
    <property type="entry name" value="SH3-domain"/>
    <property type="match status" value="1"/>
</dbReference>